<sequence length="293" mass="31953">MLTGVSLSACCDDIPQMNVIISQANFEQWLGQGLQELPDRVEITLPQKVWDVGGSQFNFTWHTANGASLGQCAPVGDSTGLNVFLEGVNDKQIAQDNVDVTPKVPSPISTKAWIAISTNAGNITNMPKHQRYECDLQAKVWWPQFGPEVVFKVFVDITIPPPACSLAVQPELKMPSLTSDRDTVEATLPVTVSCRSVSGLHYTPKVNLTLNTSNPGIDGHLYEDNSVILKMLYGANDAQDGKEWMANSLSQYTMGVIKDGDSKTVTPVVQASRKKGGKAEKYDVKATIYMNFS</sequence>
<proteinExistence type="predicted"/>
<organism evidence="1 2">
    <name type="scientific">Erwinia persicina</name>
    <dbReference type="NCBI Taxonomy" id="55211"/>
    <lineage>
        <taxon>Bacteria</taxon>
        <taxon>Pseudomonadati</taxon>
        <taxon>Pseudomonadota</taxon>
        <taxon>Gammaproteobacteria</taxon>
        <taxon>Enterobacterales</taxon>
        <taxon>Erwiniaceae</taxon>
        <taxon>Erwinia</taxon>
    </lineage>
</organism>
<dbReference type="AlphaFoldDB" id="A0A4U3F0H3"/>
<reference evidence="1 2" key="1">
    <citation type="journal article" date="2019" name="Sci. Rep.">
        <title>Differences in resource use lead to coexistence of seed-transmitted microbial populations.</title>
        <authorList>
            <person name="Torres-Cortes G."/>
            <person name="Garcia B.J."/>
            <person name="Compant S."/>
            <person name="Rezki S."/>
            <person name="Jones P."/>
            <person name="Preveaux A."/>
            <person name="Briand M."/>
            <person name="Roulet A."/>
            <person name="Bouchez O."/>
            <person name="Jacobson D."/>
            <person name="Barret M."/>
        </authorList>
    </citation>
    <scope>NUCLEOTIDE SEQUENCE [LARGE SCALE GENOMIC DNA]</scope>
    <source>
        <strain evidence="1 2">CFBP13511</strain>
    </source>
</reference>
<evidence type="ECO:0000313" key="1">
    <source>
        <dbReference type="EMBL" id="TKJ86711.1"/>
    </source>
</evidence>
<protein>
    <submittedName>
        <fullName evidence="1">Uncharacterized protein</fullName>
    </submittedName>
</protein>
<name>A0A4U3F0H3_9GAMM</name>
<evidence type="ECO:0000313" key="2">
    <source>
        <dbReference type="Proteomes" id="UP000306393"/>
    </source>
</evidence>
<comment type="caution">
    <text evidence="1">The sequence shown here is derived from an EMBL/GenBank/DDBJ whole genome shotgun (WGS) entry which is preliminary data.</text>
</comment>
<dbReference type="EMBL" id="QGAC01000018">
    <property type="protein sequence ID" value="TKJ86711.1"/>
    <property type="molecule type" value="Genomic_DNA"/>
</dbReference>
<dbReference type="Proteomes" id="UP000306393">
    <property type="component" value="Unassembled WGS sequence"/>
</dbReference>
<gene>
    <name evidence="1" type="ORF">EpCFBP13511_17875</name>
</gene>
<accession>A0A4U3F0H3</accession>